<accession>A0A2M3ZTE1</accession>
<evidence type="ECO:0000313" key="1">
    <source>
        <dbReference type="EMBL" id="MBW31765.1"/>
    </source>
</evidence>
<protein>
    <submittedName>
        <fullName evidence="1">Putative secreted peptide</fullName>
    </submittedName>
</protein>
<reference evidence="1" key="1">
    <citation type="submission" date="2018-01" db="EMBL/GenBank/DDBJ databases">
        <title>An insight into the sialome of Amazonian anophelines.</title>
        <authorList>
            <person name="Ribeiro J.M."/>
            <person name="Scarpassa V."/>
            <person name="Calvo E."/>
        </authorList>
    </citation>
    <scope>NUCLEOTIDE SEQUENCE</scope>
    <source>
        <tissue evidence="1">Salivary glands</tissue>
    </source>
</reference>
<proteinExistence type="predicted"/>
<name>A0A2M3ZTE1_9DIPT</name>
<sequence length="77" mass="8986">MMFRDRPIDIIRLSLLLLVMDRFVCSTVTANHTKAQTASAVKRTIPKFSGILVGLWSFLFYRILRKCAVPHERPYFK</sequence>
<dbReference type="AlphaFoldDB" id="A0A2M3ZTE1"/>
<organism evidence="1">
    <name type="scientific">Anopheles braziliensis</name>
    <dbReference type="NCBI Taxonomy" id="58242"/>
    <lineage>
        <taxon>Eukaryota</taxon>
        <taxon>Metazoa</taxon>
        <taxon>Ecdysozoa</taxon>
        <taxon>Arthropoda</taxon>
        <taxon>Hexapoda</taxon>
        <taxon>Insecta</taxon>
        <taxon>Pterygota</taxon>
        <taxon>Neoptera</taxon>
        <taxon>Endopterygota</taxon>
        <taxon>Diptera</taxon>
        <taxon>Nematocera</taxon>
        <taxon>Culicoidea</taxon>
        <taxon>Culicidae</taxon>
        <taxon>Anophelinae</taxon>
        <taxon>Anopheles</taxon>
    </lineage>
</organism>
<dbReference type="EMBL" id="GGFM01011014">
    <property type="protein sequence ID" value="MBW31765.1"/>
    <property type="molecule type" value="Transcribed_RNA"/>
</dbReference>